<reference evidence="1 2" key="1">
    <citation type="submission" date="2016-07" db="EMBL/GenBank/DDBJ databases">
        <title>Multiple horizontal gene transfer events from other fungi enriched the ability of initially mycotrophic Trichoderma (Ascomycota) to feed on dead plant biomass.</title>
        <authorList>
            <consortium name="DOE Joint Genome Institute"/>
            <person name="Aerts A."/>
            <person name="Atanasova L."/>
            <person name="Chenthamara K."/>
            <person name="Zhang J."/>
            <person name="Grujic M."/>
            <person name="Henrissat B."/>
            <person name="Kuo A."/>
            <person name="Salamov A."/>
            <person name="Lipzen A."/>
            <person name="Labutti K."/>
            <person name="Barry K."/>
            <person name="Miao Y."/>
            <person name="Rahimi M.J."/>
            <person name="Shen Q."/>
            <person name="Grigoriev I.V."/>
            <person name="Kubicek C.P."/>
            <person name="Druzhinina I.S."/>
        </authorList>
    </citation>
    <scope>NUCLEOTIDE SEQUENCE [LARGE SCALE GENOMIC DNA]</scope>
    <source>
        <strain evidence="1 2">CBS 433.97</strain>
    </source>
</reference>
<dbReference type="Proteomes" id="UP000240493">
    <property type="component" value="Unassembled WGS sequence"/>
</dbReference>
<dbReference type="EMBL" id="KZ679257">
    <property type="protein sequence ID" value="PTB45405.1"/>
    <property type="molecule type" value="Genomic_DNA"/>
</dbReference>
<sequence length="97" mass="11151">MEFDLFDQYGRLKLAFKKASARSGSVRIDKRYRRQGMGREMVHVILQKALAKCNPHAFVAIARSASEVRDRCKGESEEEEDAIYDRRGARRNASQCL</sequence>
<name>A0A2T3ZKS1_TRIA4</name>
<gene>
    <name evidence="1" type="ORF">M441DRAFT_23611</name>
</gene>
<accession>A0A2T3ZKS1</accession>
<dbReference type="SUPFAM" id="SSF55729">
    <property type="entry name" value="Acyl-CoA N-acyltransferases (Nat)"/>
    <property type="match status" value="1"/>
</dbReference>
<protein>
    <submittedName>
        <fullName evidence="1">Uncharacterized protein</fullName>
    </submittedName>
</protein>
<evidence type="ECO:0000313" key="2">
    <source>
        <dbReference type="Proteomes" id="UP000240493"/>
    </source>
</evidence>
<organism evidence="1 2">
    <name type="scientific">Trichoderma asperellum (strain ATCC 204424 / CBS 433.97 / NBRC 101777)</name>
    <dbReference type="NCBI Taxonomy" id="1042311"/>
    <lineage>
        <taxon>Eukaryota</taxon>
        <taxon>Fungi</taxon>
        <taxon>Dikarya</taxon>
        <taxon>Ascomycota</taxon>
        <taxon>Pezizomycotina</taxon>
        <taxon>Sordariomycetes</taxon>
        <taxon>Hypocreomycetidae</taxon>
        <taxon>Hypocreales</taxon>
        <taxon>Hypocreaceae</taxon>
        <taxon>Trichoderma</taxon>
    </lineage>
</organism>
<evidence type="ECO:0000313" key="1">
    <source>
        <dbReference type="EMBL" id="PTB45405.1"/>
    </source>
</evidence>
<proteinExistence type="predicted"/>
<keyword evidence="2" id="KW-1185">Reference proteome</keyword>
<dbReference type="AlphaFoldDB" id="A0A2T3ZKS1"/>
<dbReference type="OrthoDB" id="4893591at2759"/>
<dbReference type="STRING" id="1042311.A0A2T3ZKS1"/>
<dbReference type="InterPro" id="IPR016181">
    <property type="entry name" value="Acyl_CoA_acyltransferase"/>
</dbReference>